<dbReference type="PROSITE" id="PS51257">
    <property type="entry name" value="PROKAR_LIPOPROTEIN"/>
    <property type="match status" value="1"/>
</dbReference>
<dbReference type="EMBL" id="VDUZ01000022">
    <property type="protein sequence ID" value="TXL73780.1"/>
    <property type="molecule type" value="Genomic_DNA"/>
</dbReference>
<keyword evidence="3" id="KW-1185">Reference proteome</keyword>
<keyword evidence="1" id="KW-0732">Signal</keyword>
<dbReference type="Proteomes" id="UP000321638">
    <property type="component" value="Unassembled WGS sequence"/>
</dbReference>
<feature type="signal peptide" evidence="1">
    <location>
        <begin position="1"/>
        <end position="20"/>
    </location>
</feature>
<accession>A0A5C8PJF8</accession>
<proteinExistence type="predicted"/>
<reference evidence="2 3" key="1">
    <citation type="submission" date="2019-06" db="EMBL/GenBank/DDBJ databases">
        <title>New taxonomy in bacterial strain CC-CFT640, isolated from vineyard.</title>
        <authorList>
            <person name="Lin S.-Y."/>
            <person name="Tsai C.-F."/>
            <person name="Young C.-C."/>
        </authorList>
    </citation>
    <scope>NUCLEOTIDE SEQUENCE [LARGE SCALE GENOMIC DNA]</scope>
    <source>
        <strain evidence="2 3">CC-CFT640</strain>
    </source>
</reference>
<dbReference type="RefSeq" id="WP_147848574.1">
    <property type="nucleotide sequence ID" value="NZ_VDUZ01000022.1"/>
</dbReference>
<name>A0A5C8PJF8_9HYPH</name>
<evidence type="ECO:0000313" key="2">
    <source>
        <dbReference type="EMBL" id="TXL73780.1"/>
    </source>
</evidence>
<feature type="chain" id="PRO_5023048459" evidence="1">
    <location>
        <begin position="21"/>
        <end position="59"/>
    </location>
</feature>
<protein>
    <submittedName>
        <fullName evidence="2">Uncharacterized protein</fullName>
    </submittedName>
</protein>
<comment type="caution">
    <text evidence="2">The sequence shown here is derived from an EMBL/GenBank/DDBJ whole genome shotgun (WGS) entry which is preliminary data.</text>
</comment>
<dbReference type="AlphaFoldDB" id="A0A5C8PJF8"/>
<sequence>MRRVTMLCTLAILAAGCSNDTGVQQLAPEPQPQPTAPAPIDYGKYWQDQMLYNIGSYGP</sequence>
<evidence type="ECO:0000256" key="1">
    <source>
        <dbReference type="SAM" id="SignalP"/>
    </source>
</evidence>
<organism evidence="2 3">
    <name type="scientific">Vineibacter terrae</name>
    <dbReference type="NCBI Taxonomy" id="2586908"/>
    <lineage>
        <taxon>Bacteria</taxon>
        <taxon>Pseudomonadati</taxon>
        <taxon>Pseudomonadota</taxon>
        <taxon>Alphaproteobacteria</taxon>
        <taxon>Hyphomicrobiales</taxon>
        <taxon>Vineibacter</taxon>
    </lineage>
</organism>
<evidence type="ECO:0000313" key="3">
    <source>
        <dbReference type="Proteomes" id="UP000321638"/>
    </source>
</evidence>
<gene>
    <name evidence="2" type="ORF">FHP25_19160</name>
</gene>